<sequence length="109" mass="12511">SRPLRSGTPRALSSSFNFREEIFFFLSNSSPGNNMKTANSQLPPIHQVDNHKKMEGELKLTRKELETTKQALKVQAARCRHLVTAFTRKLAERDAELKACRQQREKQLS</sequence>
<evidence type="ECO:0000313" key="1">
    <source>
        <dbReference type="EMBL" id="JAG35492.1"/>
    </source>
</evidence>
<organism evidence="1">
    <name type="scientific">Lygus hesperus</name>
    <name type="common">Western plant bug</name>
    <dbReference type="NCBI Taxonomy" id="30085"/>
    <lineage>
        <taxon>Eukaryota</taxon>
        <taxon>Metazoa</taxon>
        <taxon>Ecdysozoa</taxon>
        <taxon>Arthropoda</taxon>
        <taxon>Hexapoda</taxon>
        <taxon>Insecta</taxon>
        <taxon>Pterygota</taxon>
        <taxon>Neoptera</taxon>
        <taxon>Paraneoptera</taxon>
        <taxon>Hemiptera</taxon>
        <taxon>Heteroptera</taxon>
        <taxon>Panheteroptera</taxon>
        <taxon>Cimicomorpha</taxon>
        <taxon>Miridae</taxon>
        <taxon>Mirini</taxon>
        <taxon>Lygus</taxon>
    </lineage>
</organism>
<reference evidence="1" key="1">
    <citation type="journal article" date="2014" name="PLoS ONE">
        <title>Transcriptome-Based Identification of ABC Transporters in the Western Tarnished Plant Bug Lygus hesperus.</title>
        <authorList>
            <person name="Hull J.J."/>
            <person name="Chaney K."/>
            <person name="Geib S.M."/>
            <person name="Fabrick J.A."/>
            <person name="Brent C.S."/>
            <person name="Walsh D."/>
            <person name="Lavine L.C."/>
        </authorList>
    </citation>
    <scope>NUCLEOTIDE SEQUENCE</scope>
</reference>
<reference evidence="1" key="2">
    <citation type="submission" date="2014-07" db="EMBL/GenBank/DDBJ databases">
        <authorList>
            <person name="Hull J."/>
        </authorList>
    </citation>
    <scope>NUCLEOTIDE SEQUENCE</scope>
</reference>
<proteinExistence type="predicted"/>
<feature type="non-terminal residue" evidence="1">
    <location>
        <position position="1"/>
    </location>
</feature>
<keyword evidence="1" id="KW-0346">Stress response</keyword>
<protein>
    <submittedName>
        <fullName evidence="1">Heat shock factor protein</fullName>
    </submittedName>
</protein>
<feature type="non-terminal residue" evidence="1">
    <location>
        <position position="109"/>
    </location>
</feature>
<accession>A0A0A9YR04</accession>
<gene>
    <name evidence="1" type="primary">Hsf</name>
    <name evidence="1" type="ORF">CM83_32691</name>
</gene>
<dbReference type="AlphaFoldDB" id="A0A0A9YR04"/>
<dbReference type="EMBL" id="GBHO01008112">
    <property type="protein sequence ID" value="JAG35492.1"/>
    <property type="molecule type" value="Transcribed_RNA"/>
</dbReference>
<name>A0A0A9YR04_LYGHE</name>